<evidence type="ECO:0000259" key="2">
    <source>
        <dbReference type="Pfam" id="PF13590"/>
    </source>
</evidence>
<evidence type="ECO:0000313" key="4">
    <source>
        <dbReference type="Proteomes" id="UP000198736"/>
    </source>
</evidence>
<evidence type="ECO:0000256" key="1">
    <source>
        <dbReference type="SAM" id="SignalP"/>
    </source>
</evidence>
<feature type="chain" id="PRO_5006624213" description="DUF4136 domain-containing protein" evidence="1">
    <location>
        <begin position="22"/>
        <end position="220"/>
    </location>
</feature>
<organism evidence="3 4">
    <name type="scientific">Candidatus Nitrospira nitrificans</name>
    <dbReference type="NCBI Taxonomy" id="1742973"/>
    <lineage>
        <taxon>Bacteria</taxon>
        <taxon>Pseudomonadati</taxon>
        <taxon>Nitrospirota</taxon>
        <taxon>Nitrospiria</taxon>
        <taxon>Nitrospirales</taxon>
        <taxon>Nitrospiraceae</taxon>
        <taxon>Nitrospira</taxon>
    </lineage>
</organism>
<feature type="signal peptide" evidence="1">
    <location>
        <begin position="1"/>
        <end position="21"/>
    </location>
</feature>
<proteinExistence type="predicted"/>
<accession>A0A0S4LPF8</accession>
<keyword evidence="1" id="KW-0732">Signal</keyword>
<dbReference type="InterPro" id="IPR025411">
    <property type="entry name" value="DUF4136"/>
</dbReference>
<dbReference type="Proteomes" id="UP000198736">
    <property type="component" value="Unassembled WGS sequence"/>
</dbReference>
<protein>
    <recommendedName>
        <fullName evidence="2">DUF4136 domain-containing protein</fullName>
    </recommendedName>
</protein>
<dbReference type="RefSeq" id="WP_090901626.1">
    <property type="nucleotide sequence ID" value="NZ_CZPZ01000034.1"/>
</dbReference>
<keyword evidence="4" id="KW-1185">Reference proteome</keyword>
<name>A0A0S4LPF8_9BACT</name>
<evidence type="ECO:0000313" key="3">
    <source>
        <dbReference type="EMBL" id="CUS39388.1"/>
    </source>
</evidence>
<feature type="domain" description="DUF4136" evidence="2">
    <location>
        <begin position="33"/>
        <end position="194"/>
    </location>
</feature>
<dbReference type="EMBL" id="CZPZ01000034">
    <property type="protein sequence ID" value="CUS39388.1"/>
    <property type="molecule type" value="Genomic_DNA"/>
</dbReference>
<dbReference type="OrthoDB" id="9810751at2"/>
<reference evidence="4" key="1">
    <citation type="submission" date="2015-10" db="EMBL/GenBank/DDBJ databases">
        <authorList>
            <person name="Luecker S."/>
            <person name="Luecker S."/>
        </authorList>
    </citation>
    <scope>NUCLEOTIDE SEQUENCE [LARGE SCALE GENOMIC DNA]</scope>
</reference>
<sequence>MWQWALLLAVFAILQTGCAEFHVVANGFQHRDRQLPAQATYAILPVKGQDSDLEFQDYARMVEMKLGERGYRRADLSLADMAIFIAYGINSAGVRNYAYSLPIYGTNNFSGSSFGSGGMTTFSGTTSGVVGSQTVSGSVREYTRILIVDVVDLAHYKTTSQVITLWKGDITSTGSSSDLRLVMPMLVEAGFRHFGENTKKGVRHVYSELDPEIEKLRDGK</sequence>
<dbReference type="Pfam" id="PF13590">
    <property type="entry name" value="DUF4136"/>
    <property type="match status" value="1"/>
</dbReference>
<dbReference type="AlphaFoldDB" id="A0A0S4LPF8"/>
<gene>
    <name evidence="3" type="ORF">COMA2_70114</name>
</gene>